<dbReference type="SUPFAM" id="SSF52113">
    <property type="entry name" value="BRCT domain"/>
    <property type="match status" value="1"/>
</dbReference>
<feature type="compositionally biased region" description="Polar residues" evidence="4">
    <location>
        <begin position="1009"/>
        <end position="1019"/>
    </location>
</feature>
<dbReference type="SMART" id="SM00292">
    <property type="entry name" value="BRCT"/>
    <property type="match status" value="1"/>
</dbReference>
<feature type="region of interest" description="Disordered" evidence="4">
    <location>
        <begin position="290"/>
        <end position="356"/>
    </location>
</feature>
<feature type="region of interest" description="Disordered" evidence="4">
    <location>
        <begin position="201"/>
        <end position="272"/>
    </location>
</feature>
<feature type="compositionally biased region" description="Acidic residues" evidence="4">
    <location>
        <begin position="617"/>
        <end position="635"/>
    </location>
</feature>
<accession>A0ABR1YGU3</accession>
<proteinExistence type="predicted"/>
<feature type="compositionally biased region" description="Polar residues" evidence="4">
    <location>
        <begin position="1226"/>
        <end position="1236"/>
    </location>
</feature>
<feature type="region of interest" description="Disordered" evidence="4">
    <location>
        <begin position="865"/>
        <end position="1019"/>
    </location>
</feature>
<protein>
    <recommendedName>
        <fullName evidence="5">BRCT domain-containing protein</fullName>
    </recommendedName>
</protein>
<dbReference type="Gene3D" id="2.30.30.140">
    <property type="match status" value="1"/>
</dbReference>
<dbReference type="EMBL" id="JBBWRZ010000009">
    <property type="protein sequence ID" value="KAK8229254.1"/>
    <property type="molecule type" value="Genomic_DNA"/>
</dbReference>
<feature type="compositionally biased region" description="Basic and acidic residues" evidence="4">
    <location>
        <begin position="887"/>
        <end position="900"/>
    </location>
</feature>
<feature type="compositionally biased region" description="Polar residues" evidence="4">
    <location>
        <begin position="224"/>
        <end position="233"/>
    </location>
</feature>
<dbReference type="PANTHER" id="PTHR15321">
    <property type="entry name" value="TUMOR SUPPRESSOR P53-BINDING PROTEIN 1"/>
    <property type="match status" value="1"/>
</dbReference>
<evidence type="ECO:0000256" key="2">
    <source>
        <dbReference type="ARBA" id="ARBA00022763"/>
    </source>
</evidence>
<feature type="compositionally biased region" description="Polar residues" evidence="4">
    <location>
        <begin position="251"/>
        <end position="260"/>
    </location>
</feature>
<evidence type="ECO:0000256" key="3">
    <source>
        <dbReference type="ARBA" id="ARBA00023242"/>
    </source>
</evidence>
<feature type="region of interest" description="Disordered" evidence="4">
    <location>
        <begin position="1288"/>
        <end position="1325"/>
    </location>
</feature>
<feature type="compositionally biased region" description="Polar residues" evidence="4">
    <location>
        <begin position="290"/>
        <end position="301"/>
    </location>
</feature>
<feature type="region of interest" description="Disordered" evidence="4">
    <location>
        <begin position="65"/>
        <end position="135"/>
    </location>
</feature>
<feature type="region of interest" description="Disordered" evidence="4">
    <location>
        <begin position="576"/>
        <end position="849"/>
    </location>
</feature>
<sequence length="1569" mass="171972">MASYSEQDSLDTQRIEEIKLEVGCPFTRHDDIDPHPGHRVRAPTADALICVSARYRLKLTTNLPGQISKQWPPDNALSPEKPSFESPSPSDLPSSIPPRHDRFGRRSSCLNIHPIPRLTPTRSFPVTRTPNASHNFRKMNQTFAAFDGGDTQPMDSQIYKEHTKRYARTQDSWDNGESYPPETYREGDAGHVDLFSDLVDGNGDDETRQTTQASYSEGLFSDSPFRTQTTSHPTRLLPPQTPALPGKQRDNNVQTATSAAKTPGSATVAPGLFNNGTGVPTLSMSQVFSNSQQFTSPQIDSARSDPVRPSPNINMRLESDAAPLSSPSKMVRSQASRAASEPRDGSMPMREPRETRYRHRKMELEQRLERLNKQSDDEYEDELAREQRKAEQRGLEKQIHELTAKCDAAVDASGGLRARRRGPFVATKSDTALFTPTNARAKQDIVEISDDTGLSDDSEDELVTEPPTVERSFLRSRVEVPKTSSHGVRASQDGVKGSPTVRASQDRSKVLDHDVYLAGGDDVAVADSQPHRPSQQDSNRPPPPVLDQSSLDTRIAQSQFSVLSAGKIAEIEARAQRALDTSSVPRPPPFSSQAVEQGVVDNSALPSSPPLMATEHSDEEISGGEENDEDGAANDDFDKPDYGYDFDGGLDYIESSPRPEEGDDDFQQPDEDHDQSDDSGESDAGVEEENQVAVKPDGLDAMVTENQDHLQEDDHMEDNHIENEREEEAHGQKVENNERLRSTIPDTDPDGRDCSDLSSQIAQELPATSVRLPDKPETADRNDTTDSNGTPLFSTARTHNSGMESPQKSQPSPAKPIAQPTPQATRPVRLLTEIAAEPSQRHEEVEDIEISMDILDDDDKEFAEIMSGAGSSPFRPAKRLKTYSHRALRESPKKANRIPERSPTPKSPLLKSPMVVDPRTETNQGEETVFAKPAIPKAGIFLSSPSKQAKETPTKPPQARSIKARRVAEVAETPQVSTKRAPAKTTKKTPTSRGRKKSNARTTREEQASPVTNNHVDSTNTVDAGIEVDTNSAEQAPEIVAPERVLARFKGYAIAYYPATCLSAFMANRIHCKIRFDDGTEDTLEDWEVRRCELRIGDLVKVDLPNMRTKNYIVRGFKDRLSAKEVSNAAAKHIHPATDVYGAKTVVLEVKRRDSMPQTTNPETVDVPVASVYLTNTMWPHFKDREYKPTGSLRPDLSIRPQTPSTNLSAPGTPTTLSRRQVLPTPGTSVQRPIATPSVSNTTGLFAGMAFALTWHGDEREKTQVIKQITINGGQVLESGFEVLFNGTGSTKESGIETPRDKSTPKSTSRRKSTSSATPFTAAPNESQPLTLTTYANSLSFVALISDRHSRRTKYIQALALFLPCLSHHWLTASLSRKALVPWSLYLLPAGESVALGGAVRSRVIEPLYEAGSDAGRLVSVLERRKKLLEGMNVVLVVKQRSRGTAYEFLTRVMGARRVKGCTSVVEARKALVDGVGAQDEEGHGWDWVYVDGGDVEGAVKVFEGGDAPPGASSRGKKRKRESDVAAGEEVKADAGMGVRVVDMGGGQTVKVVGDEFVVQSLILGALLE</sequence>
<feature type="region of interest" description="Disordered" evidence="4">
    <location>
        <begin position="444"/>
        <end position="553"/>
    </location>
</feature>
<feature type="compositionally biased region" description="Polar residues" evidence="4">
    <location>
        <begin position="1200"/>
        <end position="1219"/>
    </location>
</feature>
<feature type="region of interest" description="Disordered" evidence="4">
    <location>
        <begin position="1184"/>
        <end position="1236"/>
    </location>
</feature>
<feature type="compositionally biased region" description="Basic and acidic residues" evidence="4">
    <location>
        <begin position="1294"/>
        <end position="1304"/>
    </location>
</feature>
<feature type="compositionally biased region" description="Basic and acidic residues" evidence="4">
    <location>
        <begin position="340"/>
        <end position="355"/>
    </location>
</feature>
<dbReference type="InterPro" id="IPR047252">
    <property type="entry name" value="TP53BP1-like"/>
</dbReference>
<dbReference type="CDD" id="cd17745">
    <property type="entry name" value="BRCT_p53bp1_rpt1"/>
    <property type="match status" value="1"/>
</dbReference>
<name>A0ABR1YGU3_9PEZI</name>
<organism evidence="6 7">
    <name type="scientific">Phyllosticta capitalensis</name>
    <dbReference type="NCBI Taxonomy" id="121624"/>
    <lineage>
        <taxon>Eukaryota</taxon>
        <taxon>Fungi</taxon>
        <taxon>Dikarya</taxon>
        <taxon>Ascomycota</taxon>
        <taxon>Pezizomycotina</taxon>
        <taxon>Dothideomycetes</taxon>
        <taxon>Dothideomycetes incertae sedis</taxon>
        <taxon>Botryosphaeriales</taxon>
        <taxon>Phyllostictaceae</taxon>
        <taxon>Phyllosticta</taxon>
    </lineage>
</organism>
<feature type="domain" description="BRCT" evidence="5">
    <location>
        <begin position="1241"/>
        <end position="1388"/>
    </location>
</feature>
<reference evidence="6 7" key="1">
    <citation type="submission" date="2024-04" db="EMBL/GenBank/DDBJ databases">
        <title>Phyllosticta paracitricarpa is synonymous to the EU quarantine fungus P. citricarpa based on phylogenomic analyses.</title>
        <authorList>
            <consortium name="Lawrence Berkeley National Laboratory"/>
            <person name="Van Ingen-Buijs V.A."/>
            <person name="Van Westerhoven A.C."/>
            <person name="Haridas S."/>
            <person name="Skiadas P."/>
            <person name="Martin F."/>
            <person name="Groenewald J.Z."/>
            <person name="Crous P.W."/>
            <person name="Seidl M.F."/>
        </authorList>
    </citation>
    <scope>NUCLEOTIDE SEQUENCE [LARGE SCALE GENOMIC DNA]</scope>
    <source>
        <strain evidence="6 7">CBS 123374</strain>
    </source>
</reference>
<dbReference type="PROSITE" id="PS50172">
    <property type="entry name" value="BRCT"/>
    <property type="match status" value="1"/>
</dbReference>
<comment type="subcellular location">
    <subcellularLocation>
        <location evidence="1">Nucleus</location>
    </subcellularLocation>
</comment>
<dbReference type="Gene3D" id="3.40.50.10190">
    <property type="entry name" value="BRCT domain"/>
    <property type="match status" value="1"/>
</dbReference>
<keyword evidence="2" id="KW-0227">DNA damage</keyword>
<evidence type="ECO:0000313" key="6">
    <source>
        <dbReference type="EMBL" id="KAK8229254.1"/>
    </source>
</evidence>
<feature type="compositionally biased region" description="Low complexity" evidence="4">
    <location>
        <begin position="643"/>
        <end position="652"/>
    </location>
</feature>
<feature type="compositionally biased region" description="Basic and acidic residues" evidence="4">
    <location>
        <begin position="706"/>
        <end position="741"/>
    </location>
</feature>
<keyword evidence="3" id="KW-0539">Nucleus</keyword>
<dbReference type="Pfam" id="PF18115">
    <property type="entry name" value="Tudor_3"/>
    <property type="match status" value="1"/>
</dbReference>
<evidence type="ECO:0000313" key="7">
    <source>
        <dbReference type="Proteomes" id="UP001492380"/>
    </source>
</evidence>
<feature type="compositionally biased region" description="Polar residues" evidence="4">
    <location>
        <begin position="120"/>
        <end position="135"/>
    </location>
</feature>
<feature type="compositionally biased region" description="Basic and acidic residues" evidence="4">
    <location>
        <begin position="504"/>
        <end position="515"/>
    </location>
</feature>
<evidence type="ECO:0000256" key="4">
    <source>
        <dbReference type="SAM" id="MobiDB-lite"/>
    </source>
</evidence>
<feature type="compositionally biased region" description="Polar residues" evidence="4">
    <location>
        <begin position="325"/>
        <end position="337"/>
    </location>
</feature>
<evidence type="ECO:0000259" key="5">
    <source>
        <dbReference type="PROSITE" id="PS50172"/>
    </source>
</evidence>
<feature type="compositionally biased region" description="Low complexity" evidence="4">
    <location>
        <begin position="805"/>
        <end position="816"/>
    </location>
</feature>
<dbReference type="PANTHER" id="PTHR15321:SF3">
    <property type="entry name" value="TP53-BINDING PROTEIN 1"/>
    <property type="match status" value="1"/>
</dbReference>
<feature type="compositionally biased region" description="Low complexity" evidence="4">
    <location>
        <begin position="78"/>
        <end position="94"/>
    </location>
</feature>
<dbReference type="InterPro" id="IPR036420">
    <property type="entry name" value="BRCT_dom_sf"/>
</dbReference>
<dbReference type="InterPro" id="IPR001357">
    <property type="entry name" value="BRCT_dom"/>
</dbReference>
<feature type="compositionally biased region" description="Polar residues" evidence="4">
    <location>
        <begin position="785"/>
        <end position="804"/>
    </location>
</feature>
<feature type="region of interest" description="Disordered" evidence="4">
    <location>
        <begin position="1504"/>
        <end position="1527"/>
    </location>
</feature>
<dbReference type="Proteomes" id="UP001492380">
    <property type="component" value="Unassembled WGS sequence"/>
</dbReference>
<feature type="compositionally biased region" description="Acidic residues" evidence="4">
    <location>
        <begin position="447"/>
        <end position="463"/>
    </location>
</feature>
<feature type="compositionally biased region" description="Basic and acidic residues" evidence="4">
    <location>
        <begin position="772"/>
        <end position="784"/>
    </location>
</feature>
<feature type="compositionally biased region" description="Acidic residues" evidence="4">
    <location>
        <begin position="661"/>
        <end position="690"/>
    </location>
</feature>
<feature type="compositionally biased region" description="Basic residues" evidence="4">
    <location>
        <begin position="876"/>
        <end position="886"/>
    </location>
</feature>
<dbReference type="InterPro" id="IPR047249">
    <property type="entry name" value="BRCT_p53bp1-like_rpt1"/>
</dbReference>
<feature type="region of interest" description="Disordered" evidence="4">
    <location>
        <begin position="368"/>
        <end position="392"/>
    </location>
</feature>
<evidence type="ECO:0000256" key="1">
    <source>
        <dbReference type="ARBA" id="ARBA00004123"/>
    </source>
</evidence>
<comment type="caution">
    <text evidence="6">The sequence shown here is derived from an EMBL/GenBank/DDBJ whole genome shotgun (WGS) entry which is preliminary data.</text>
</comment>
<dbReference type="InterPro" id="IPR041297">
    <property type="entry name" value="Crb2_Tudor"/>
</dbReference>
<gene>
    <name evidence="6" type="ORF">HDK90DRAFT_557839</name>
</gene>
<keyword evidence="7" id="KW-1185">Reference proteome</keyword>